<dbReference type="InterPro" id="IPR016181">
    <property type="entry name" value="Acyl_CoA_acyltransferase"/>
</dbReference>
<comment type="caution">
    <text evidence="1">The sequence shown here is derived from an EMBL/GenBank/DDBJ whole genome shotgun (WGS) entry which is preliminary data.</text>
</comment>
<evidence type="ECO:0000313" key="1">
    <source>
        <dbReference type="EMBL" id="OAA27225.1"/>
    </source>
</evidence>
<evidence type="ECO:0000313" key="2">
    <source>
        <dbReference type="Proteomes" id="UP000077339"/>
    </source>
</evidence>
<dbReference type="InterPro" id="IPR039968">
    <property type="entry name" value="BcerS-like"/>
</dbReference>
<dbReference type="Proteomes" id="UP000077339">
    <property type="component" value="Unassembled WGS sequence"/>
</dbReference>
<protein>
    <recommendedName>
        <fullName evidence="3">N-acetyltransferase domain-containing protein</fullName>
    </recommendedName>
</protein>
<dbReference type="OrthoDB" id="9806005at2"/>
<dbReference type="EMBL" id="JFHK01000028">
    <property type="protein sequence ID" value="OAA27225.1"/>
    <property type="molecule type" value="Genomic_DNA"/>
</dbReference>
<keyword evidence="2" id="KW-1185">Reference proteome</keyword>
<dbReference type="AlphaFoldDB" id="A0A176JUV0"/>
<reference evidence="1 2" key="1">
    <citation type="submission" date="2014-02" db="EMBL/GenBank/DDBJ databases">
        <title>Kosmotoga genome sequencing.</title>
        <authorList>
            <person name="Pollo S.M."/>
            <person name="Charchuk R."/>
            <person name="Nesbo C.L."/>
        </authorList>
    </citation>
    <scope>NUCLEOTIDE SEQUENCE [LARGE SCALE GENOMIC DNA]</scope>
    <source>
        <strain evidence="1 2">S304</strain>
    </source>
</reference>
<proteinExistence type="predicted"/>
<dbReference type="PATRIC" id="fig|1453497.3.peg.1040"/>
<dbReference type="PANTHER" id="PTHR41368:SF1">
    <property type="entry name" value="PROTEIN YGHO"/>
    <property type="match status" value="1"/>
</dbReference>
<gene>
    <name evidence="1" type="ORF">AT15_05235</name>
</gene>
<organism evidence="1 2">
    <name type="scientific">Kosmotoga arenicorallina S304</name>
    <dbReference type="NCBI Taxonomy" id="1453497"/>
    <lineage>
        <taxon>Bacteria</taxon>
        <taxon>Thermotogati</taxon>
        <taxon>Thermotogota</taxon>
        <taxon>Thermotogae</taxon>
        <taxon>Kosmotogales</taxon>
        <taxon>Kosmotogaceae</taxon>
        <taxon>Kosmotoga</taxon>
    </lineage>
</organism>
<dbReference type="SUPFAM" id="SSF55729">
    <property type="entry name" value="Acyl-CoA N-acyltransferases (Nat)"/>
    <property type="match status" value="1"/>
</dbReference>
<dbReference type="PANTHER" id="PTHR41368">
    <property type="entry name" value="PROTEIN YGHO"/>
    <property type="match status" value="1"/>
</dbReference>
<accession>A0A176JUV0</accession>
<evidence type="ECO:0008006" key="3">
    <source>
        <dbReference type="Google" id="ProtNLM"/>
    </source>
</evidence>
<dbReference type="RefSeq" id="WP_068349007.1">
    <property type="nucleotide sequence ID" value="NZ_JFHK01000028.1"/>
</dbReference>
<sequence length="371" mass="42652">MKLRLKEVVSEKDVKNFIRLPFELYKNTPQWVPPLNSIVKKAINKGAPVMSGGREFFLVMNEQQPVGRLGVYVNKNVLKHGNNVGSFTLFESYEDINIVDLLFHGADKWFKDKHIEKYVGTDSPTNGDDYKAILIKNFEDPPFINMNYNPPYYKRLLEEIGFTMKTHLACFKYDLSKPVPEKITRLIEIAKRRYGFEVISPQMRKLKKVARDLKTIMENAIPDHWVGVRPPSFEEMLQIVKDMKRFADPDLVAIAYHGNEPIGFAASIPNYNEILKDLNGRLYPFGWLKFLKAKKDIKTFRTFTVFVVEKFQGKGVSFAMHYHVGMNAIKKGYKMAEGGIIGFENSKSFQDALGAGGELYKEYATFEKDVT</sequence>
<name>A0A176JUV0_9BACT</name>
<dbReference type="Gene3D" id="3.40.630.30">
    <property type="match status" value="1"/>
</dbReference>
<dbReference type="STRING" id="1453497.AT15_05235"/>